<sequence>MKTIISVILLYFISWYTKPETKILERNSNPQQHKQIITQEDLFKLDFNSKGDYVKITPSKKSGFKFPDKSAKTAPVKFGDFNADHKKDVLVNLGACGTGGCMYGLFLKQYNNFYKLVFMDYLKNMEFKVEKNGLWTIESSEEIEAYNPSKLRITVFKFDKKKYRYKLDRTYTYIDEE</sequence>
<comment type="caution">
    <text evidence="1">The sequence shown here is derived from an EMBL/GenBank/DDBJ whole genome shotgun (WGS) entry which is preliminary data.</text>
</comment>
<protein>
    <submittedName>
        <fullName evidence="1">Uncharacterized protein</fullName>
    </submittedName>
</protein>
<dbReference type="RefSeq" id="WP_133261793.1">
    <property type="nucleotide sequence ID" value="NZ_SJCY01000003.1"/>
</dbReference>
<dbReference type="Proteomes" id="UP000295668">
    <property type="component" value="Unassembled WGS sequence"/>
</dbReference>
<keyword evidence="2" id="KW-1185">Reference proteome</keyword>
<name>A0A4R5MM54_9SPHI</name>
<proteinExistence type="predicted"/>
<reference evidence="1 2" key="1">
    <citation type="submission" date="2019-02" db="EMBL/GenBank/DDBJ databases">
        <title>Pedobacter sp. nov., a novel speices isolated from soil of pinguins habitat in Antarcitica.</title>
        <authorList>
            <person name="He R.-H."/>
        </authorList>
    </citation>
    <scope>NUCLEOTIDE SEQUENCE [LARGE SCALE GENOMIC DNA]</scope>
    <source>
        <strain evidence="1 2">E01020</strain>
    </source>
</reference>
<gene>
    <name evidence="1" type="ORF">EZJ43_06085</name>
</gene>
<evidence type="ECO:0000313" key="2">
    <source>
        <dbReference type="Proteomes" id="UP000295668"/>
    </source>
</evidence>
<evidence type="ECO:0000313" key="1">
    <source>
        <dbReference type="EMBL" id="TDG36847.1"/>
    </source>
</evidence>
<dbReference type="AlphaFoldDB" id="A0A4R5MM54"/>
<organism evidence="1 2">
    <name type="scientific">Pedobacter changchengzhani</name>
    <dbReference type="NCBI Taxonomy" id="2529274"/>
    <lineage>
        <taxon>Bacteria</taxon>
        <taxon>Pseudomonadati</taxon>
        <taxon>Bacteroidota</taxon>
        <taxon>Sphingobacteriia</taxon>
        <taxon>Sphingobacteriales</taxon>
        <taxon>Sphingobacteriaceae</taxon>
        <taxon>Pedobacter</taxon>
    </lineage>
</organism>
<dbReference type="EMBL" id="SJCY01000003">
    <property type="protein sequence ID" value="TDG36847.1"/>
    <property type="molecule type" value="Genomic_DNA"/>
</dbReference>
<accession>A0A4R5MM54</accession>
<dbReference type="OrthoDB" id="7172369at2"/>